<keyword evidence="7" id="KW-0521">NADP</keyword>
<dbReference type="GO" id="GO:0004324">
    <property type="term" value="F:ferredoxin-NADP+ reductase activity"/>
    <property type="evidence" value="ECO:0007669"/>
    <property type="project" value="UniProtKB-EC"/>
</dbReference>
<dbReference type="InterPro" id="IPR039261">
    <property type="entry name" value="FNR_nucleotide-bd"/>
</dbReference>
<evidence type="ECO:0000256" key="4">
    <source>
        <dbReference type="ARBA" id="ARBA00022630"/>
    </source>
</evidence>
<evidence type="ECO:0000256" key="6">
    <source>
        <dbReference type="ARBA" id="ARBA00022827"/>
    </source>
</evidence>
<dbReference type="Gene3D" id="3.40.50.80">
    <property type="entry name" value="Nucleotide-binding domain of ferredoxin-NADP reductase (FNR) module"/>
    <property type="match status" value="1"/>
</dbReference>
<evidence type="ECO:0000256" key="9">
    <source>
        <dbReference type="ARBA" id="ARBA00047776"/>
    </source>
</evidence>
<keyword evidence="4" id="KW-0285">Flavoprotein</keyword>
<dbReference type="Pfam" id="PF00175">
    <property type="entry name" value="NAD_binding_1"/>
    <property type="match status" value="1"/>
</dbReference>
<evidence type="ECO:0000256" key="7">
    <source>
        <dbReference type="ARBA" id="ARBA00022857"/>
    </source>
</evidence>
<dbReference type="PANTHER" id="PTHR47878">
    <property type="entry name" value="OXIDOREDUCTASE FAD/NAD(P)-BINDING DOMAIN PROTEIN"/>
    <property type="match status" value="1"/>
</dbReference>
<evidence type="ECO:0000256" key="5">
    <source>
        <dbReference type="ARBA" id="ARBA00022741"/>
    </source>
</evidence>
<evidence type="ECO:0000256" key="8">
    <source>
        <dbReference type="ARBA" id="ARBA00023002"/>
    </source>
</evidence>
<comment type="cofactor">
    <cofactor evidence="1">
        <name>FAD</name>
        <dbReference type="ChEBI" id="CHEBI:57692"/>
    </cofactor>
</comment>
<keyword evidence="12" id="KW-1185">Reference proteome</keyword>
<evidence type="ECO:0000256" key="3">
    <source>
        <dbReference type="ARBA" id="ARBA00013223"/>
    </source>
</evidence>
<keyword evidence="6" id="KW-0274">FAD</keyword>
<evidence type="ECO:0000259" key="10">
    <source>
        <dbReference type="PROSITE" id="PS51384"/>
    </source>
</evidence>
<protein>
    <recommendedName>
        <fullName evidence="3">ferredoxin--NADP(+) reductase</fullName>
        <ecNumber evidence="3">1.18.1.2</ecNumber>
    </recommendedName>
</protein>
<organism evidence="11 12">
    <name type="scientific">Agaricicola taiwanensis</name>
    <dbReference type="NCBI Taxonomy" id="591372"/>
    <lineage>
        <taxon>Bacteria</taxon>
        <taxon>Pseudomonadati</taxon>
        <taxon>Pseudomonadota</taxon>
        <taxon>Alphaproteobacteria</taxon>
        <taxon>Rhodobacterales</taxon>
        <taxon>Paracoccaceae</taxon>
        <taxon>Agaricicola</taxon>
    </lineage>
</organism>
<comment type="similarity">
    <text evidence="2">Belongs to the ferredoxin--NADP reductase type 1 family.</text>
</comment>
<dbReference type="PRINTS" id="PR00371">
    <property type="entry name" value="FPNCR"/>
</dbReference>
<dbReference type="InterPro" id="IPR017927">
    <property type="entry name" value="FAD-bd_FR_type"/>
</dbReference>
<evidence type="ECO:0000256" key="1">
    <source>
        <dbReference type="ARBA" id="ARBA00001974"/>
    </source>
</evidence>
<dbReference type="InterPro" id="IPR008333">
    <property type="entry name" value="Cbr1-like_FAD-bd_dom"/>
</dbReference>
<dbReference type="GO" id="GO:0000166">
    <property type="term" value="F:nucleotide binding"/>
    <property type="evidence" value="ECO:0007669"/>
    <property type="project" value="UniProtKB-KW"/>
</dbReference>
<comment type="catalytic activity">
    <reaction evidence="9">
        <text>2 reduced [2Fe-2S]-[ferredoxin] + NADP(+) + H(+) = 2 oxidized [2Fe-2S]-[ferredoxin] + NADPH</text>
        <dbReference type="Rhea" id="RHEA:20125"/>
        <dbReference type="Rhea" id="RHEA-COMP:10000"/>
        <dbReference type="Rhea" id="RHEA-COMP:10001"/>
        <dbReference type="ChEBI" id="CHEBI:15378"/>
        <dbReference type="ChEBI" id="CHEBI:33737"/>
        <dbReference type="ChEBI" id="CHEBI:33738"/>
        <dbReference type="ChEBI" id="CHEBI:57783"/>
        <dbReference type="ChEBI" id="CHEBI:58349"/>
        <dbReference type="EC" id="1.18.1.2"/>
    </reaction>
</comment>
<evidence type="ECO:0000313" key="11">
    <source>
        <dbReference type="EMBL" id="GGE54288.1"/>
    </source>
</evidence>
<dbReference type="PANTHER" id="PTHR47878:SF1">
    <property type="entry name" value="FLAVODOXIN_FERREDOXIN--NADP REDUCTASE"/>
    <property type="match status" value="1"/>
</dbReference>
<reference evidence="11" key="2">
    <citation type="submission" date="2020-09" db="EMBL/GenBank/DDBJ databases">
        <authorList>
            <person name="Sun Q."/>
            <person name="Sedlacek I."/>
        </authorList>
    </citation>
    <scope>NUCLEOTIDE SEQUENCE</scope>
    <source>
        <strain evidence="11">CCM 7684</strain>
    </source>
</reference>
<dbReference type="InterPro" id="IPR001709">
    <property type="entry name" value="Flavoprot_Pyr_Nucl_cyt_Rdtase"/>
</dbReference>
<dbReference type="SUPFAM" id="SSF52343">
    <property type="entry name" value="Ferredoxin reductase-like, C-terminal NADP-linked domain"/>
    <property type="match status" value="1"/>
</dbReference>
<dbReference type="InterPro" id="IPR017938">
    <property type="entry name" value="Riboflavin_synthase-like_b-brl"/>
</dbReference>
<proteinExistence type="inferred from homology"/>
<dbReference type="Pfam" id="PF00970">
    <property type="entry name" value="FAD_binding_6"/>
    <property type="match status" value="1"/>
</dbReference>
<accession>A0A8J2YN17</accession>
<feature type="domain" description="FAD-binding FR-type" evidence="10">
    <location>
        <begin position="2"/>
        <end position="102"/>
    </location>
</feature>
<dbReference type="AlphaFoldDB" id="A0A8J2YN17"/>
<sequence>MSAFLNETVTHVHRWTDSQFSFRTTRDPGFRFENGQFTMIGLPINGKPLLRAYSIVSTKYDEYLEFLSIIVPTGALTSTLSKIGVGDSILVGRKPTGTLLLDNLKPGKNLYLLSTGTGLAPFLSVVRDFETYERFEKVILVHGCRTVAELAYHDYLTGELLQDEVVGGMVKNQLIYYPTVTREEFRTKGRITDLMTSGKIYQDIGLPPLNAETDRVMMCGSPDMLRDCRTILEEAGLKEGSQHEEGEYVLEKAFVG</sequence>
<dbReference type="InterPro" id="IPR033892">
    <property type="entry name" value="FNR_bac"/>
</dbReference>
<dbReference type="EMBL" id="BMCP01000007">
    <property type="protein sequence ID" value="GGE54288.1"/>
    <property type="molecule type" value="Genomic_DNA"/>
</dbReference>
<evidence type="ECO:0000313" key="12">
    <source>
        <dbReference type="Proteomes" id="UP000602745"/>
    </source>
</evidence>
<dbReference type="CDD" id="cd06195">
    <property type="entry name" value="FNR1"/>
    <property type="match status" value="1"/>
</dbReference>
<keyword evidence="5" id="KW-0547">Nucleotide-binding</keyword>
<dbReference type="InterPro" id="IPR001433">
    <property type="entry name" value="OxRdtase_FAD/NAD-bd"/>
</dbReference>
<dbReference type="Gene3D" id="2.40.30.10">
    <property type="entry name" value="Translation factors"/>
    <property type="match status" value="1"/>
</dbReference>
<dbReference type="GO" id="GO:0034599">
    <property type="term" value="P:cellular response to oxidative stress"/>
    <property type="evidence" value="ECO:0007669"/>
    <property type="project" value="TreeGrafter"/>
</dbReference>
<dbReference type="EC" id="1.18.1.2" evidence="3"/>
<name>A0A8J2YN17_9RHOB</name>
<dbReference type="GO" id="GO:0042167">
    <property type="term" value="P:heme catabolic process"/>
    <property type="evidence" value="ECO:0007669"/>
    <property type="project" value="TreeGrafter"/>
</dbReference>
<dbReference type="InterPro" id="IPR051930">
    <property type="entry name" value="FNR_type-1"/>
</dbReference>
<dbReference type="SUPFAM" id="SSF63380">
    <property type="entry name" value="Riboflavin synthase domain-like"/>
    <property type="match status" value="1"/>
</dbReference>
<dbReference type="PROSITE" id="PS51384">
    <property type="entry name" value="FAD_FR"/>
    <property type="match status" value="1"/>
</dbReference>
<evidence type="ECO:0000256" key="2">
    <source>
        <dbReference type="ARBA" id="ARBA00008312"/>
    </source>
</evidence>
<gene>
    <name evidence="11" type="ORF">GCM10007276_34210</name>
</gene>
<dbReference type="RefSeq" id="WP_188411046.1">
    <property type="nucleotide sequence ID" value="NZ_BMCP01000007.1"/>
</dbReference>
<comment type="caution">
    <text evidence="11">The sequence shown here is derived from an EMBL/GenBank/DDBJ whole genome shotgun (WGS) entry which is preliminary data.</text>
</comment>
<dbReference type="Proteomes" id="UP000602745">
    <property type="component" value="Unassembled WGS sequence"/>
</dbReference>
<keyword evidence="8" id="KW-0560">Oxidoreductase</keyword>
<reference evidence="11" key="1">
    <citation type="journal article" date="2014" name="Int. J. Syst. Evol. Microbiol.">
        <title>Complete genome sequence of Corynebacterium casei LMG S-19264T (=DSM 44701T), isolated from a smear-ripened cheese.</title>
        <authorList>
            <consortium name="US DOE Joint Genome Institute (JGI-PGF)"/>
            <person name="Walter F."/>
            <person name="Albersmeier A."/>
            <person name="Kalinowski J."/>
            <person name="Ruckert C."/>
        </authorList>
    </citation>
    <scope>NUCLEOTIDE SEQUENCE</scope>
    <source>
        <strain evidence="11">CCM 7684</strain>
    </source>
</reference>